<evidence type="ECO:0000313" key="1">
    <source>
        <dbReference type="EMBL" id="OAQ21888.1"/>
    </source>
</evidence>
<dbReference type="EMBL" id="LWLG01000001">
    <property type="protein sequence ID" value="OAQ21888.1"/>
    <property type="molecule type" value="Genomic_DNA"/>
</dbReference>
<keyword evidence="2" id="KW-1185">Reference proteome</keyword>
<proteinExistence type="predicted"/>
<name>A0A179D8I9_9BACT</name>
<dbReference type="STRING" id="999894.TDIS_0406"/>
<comment type="caution">
    <text evidence="1">The sequence shown here is derived from an EMBL/GenBank/DDBJ whole genome shotgun (WGS) entry which is preliminary data.</text>
</comment>
<reference evidence="1 2" key="1">
    <citation type="submission" date="2016-04" db="EMBL/GenBank/DDBJ databases">
        <title>Genome analysis of Thermosulfurimonas dismutans, the first thermophilic sulfur-disproportionating bacterium of the phylum Thermodesulfobacteria.</title>
        <authorList>
            <person name="Mardanov A.V."/>
            <person name="Beletsky A.V."/>
            <person name="Kadnikov V.V."/>
            <person name="Slobodkin A.I."/>
            <person name="Ravin N.V."/>
        </authorList>
    </citation>
    <scope>NUCLEOTIDE SEQUENCE [LARGE SCALE GENOMIC DNA]</scope>
    <source>
        <strain evidence="1 2">S95</strain>
    </source>
</reference>
<gene>
    <name evidence="1" type="ORF">TDIS_0406</name>
</gene>
<protein>
    <submittedName>
        <fullName evidence="1">Uncharacterized protein</fullName>
    </submittedName>
</protein>
<dbReference type="Proteomes" id="UP000078390">
    <property type="component" value="Unassembled WGS sequence"/>
</dbReference>
<dbReference type="AlphaFoldDB" id="A0A179D8I9"/>
<accession>A0A179D8I9</accession>
<evidence type="ECO:0000313" key="2">
    <source>
        <dbReference type="Proteomes" id="UP000078390"/>
    </source>
</evidence>
<organism evidence="1 2">
    <name type="scientific">Thermosulfurimonas dismutans</name>
    <dbReference type="NCBI Taxonomy" id="999894"/>
    <lineage>
        <taxon>Bacteria</taxon>
        <taxon>Pseudomonadati</taxon>
        <taxon>Thermodesulfobacteriota</taxon>
        <taxon>Thermodesulfobacteria</taxon>
        <taxon>Thermodesulfobacteriales</taxon>
        <taxon>Thermodesulfobacteriaceae</taxon>
        <taxon>Thermosulfurimonas</taxon>
    </lineage>
</organism>
<sequence>MVPIRLKRALGEDLLQGGFKMVAKTFRLAFIGLLCWLWPFLSIGAPTEKTGLSEILSAFREEIAQARISLNFEILDSSYAKFDFLGGFADGRYQLKAYRITPLKDGVYRLDLRFEKKKGLLTYRQKVFFYFWHHQNRIVFLTPKGKKKFLLPEEEIRLEKTSVGYRIIKTYPEIVIKLPTEAGKVYLKVRPAK</sequence>